<dbReference type="InterPro" id="IPR003586">
    <property type="entry name" value="Hint_dom_C"/>
</dbReference>
<dbReference type="InterPro" id="IPR000788">
    <property type="entry name" value="RNR_lg_C"/>
</dbReference>
<dbReference type="PROSITE" id="PS50818">
    <property type="entry name" value="INTEIN_C_TER"/>
    <property type="match status" value="1"/>
</dbReference>
<dbReference type="GO" id="GO:0009263">
    <property type="term" value="P:deoxyribonucleotide biosynthetic process"/>
    <property type="evidence" value="ECO:0007669"/>
    <property type="project" value="UniProtKB-KW"/>
</dbReference>
<evidence type="ECO:0000313" key="12">
    <source>
        <dbReference type="EMBL" id="OIP03415.1"/>
    </source>
</evidence>
<dbReference type="AlphaFoldDB" id="A0A1J5B7U4"/>
<comment type="cofactor">
    <cofactor evidence="1">
        <name>adenosylcob(III)alamin</name>
        <dbReference type="ChEBI" id="CHEBI:18408"/>
    </cofactor>
</comment>
<name>A0A1J5B7U4_9BACT</name>
<organism evidence="12 13">
    <name type="scientific">Candidatus Beckwithbacteria bacterium CG2_30_44_31</name>
    <dbReference type="NCBI Taxonomy" id="1805035"/>
    <lineage>
        <taxon>Bacteria</taxon>
        <taxon>Candidatus Beckwithiibacteriota</taxon>
    </lineage>
</organism>
<evidence type="ECO:0000256" key="10">
    <source>
        <dbReference type="RuleBase" id="RU003410"/>
    </source>
</evidence>
<dbReference type="GO" id="GO:0004519">
    <property type="term" value="F:endonuclease activity"/>
    <property type="evidence" value="ECO:0007669"/>
    <property type="project" value="InterPro"/>
</dbReference>
<evidence type="ECO:0000256" key="3">
    <source>
        <dbReference type="ARBA" id="ARBA00022628"/>
    </source>
</evidence>
<dbReference type="SMART" id="SM00306">
    <property type="entry name" value="HintN"/>
    <property type="match status" value="1"/>
</dbReference>
<dbReference type="Pfam" id="PF02867">
    <property type="entry name" value="Ribonuc_red_lgC"/>
    <property type="match status" value="1"/>
</dbReference>
<dbReference type="InterPro" id="IPR004042">
    <property type="entry name" value="Intein_endonuc_central"/>
</dbReference>
<keyword evidence="4" id="KW-0068">Autocatalytic cleavage</keyword>
<dbReference type="Pfam" id="PF14890">
    <property type="entry name" value="Intein_splicing"/>
    <property type="match status" value="1"/>
</dbReference>
<dbReference type="GO" id="GO:0005524">
    <property type="term" value="F:ATP binding"/>
    <property type="evidence" value="ECO:0007669"/>
    <property type="project" value="InterPro"/>
</dbReference>
<dbReference type="PRINTS" id="PR00379">
    <property type="entry name" value="INTEIN"/>
</dbReference>
<proteinExistence type="inferred from homology"/>
<evidence type="ECO:0000256" key="7">
    <source>
        <dbReference type="ARBA" id="ARBA00023116"/>
    </source>
</evidence>
<dbReference type="InterPro" id="IPR006141">
    <property type="entry name" value="Intein_N"/>
</dbReference>
<dbReference type="NCBIfam" id="TIGR01445">
    <property type="entry name" value="intein_Nterm"/>
    <property type="match status" value="1"/>
</dbReference>
<dbReference type="GO" id="GO:0016539">
    <property type="term" value="P:intein-mediated protein splicing"/>
    <property type="evidence" value="ECO:0007669"/>
    <property type="project" value="InterPro"/>
</dbReference>
<keyword evidence="7 10" id="KW-0215">Deoxyribonucleotide synthesis</keyword>
<evidence type="ECO:0000256" key="2">
    <source>
        <dbReference type="ARBA" id="ARBA00012274"/>
    </source>
</evidence>
<evidence type="ECO:0000256" key="1">
    <source>
        <dbReference type="ARBA" id="ARBA00001922"/>
    </source>
</evidence>
<dbReference type="PANTHER" id="PTHR43371:SF1">
    <property type="entry name" value="RIBONUCLEOSIDE-DIPHOSPHATE REDUCTASE"/>
    <property type="match status" value="1"/>
</dbReference>
<dbReference type="SUPFAM" id="SSF51998">
    <property type="entry name" value="PFL-like glycyl radical enzymes"/>
    <property type="match status" value="1"/>
</dbReference>
<evidence type="ECO:0000256" key="6">
    <source>
        <dbReference type="ARBA" id="ARBA00023002"/>
    </source>
</evidence>
<comment type="function">
    <text evidence="10">Provides the precursors necessary for DNA synthesis. Catalyzes the biosynthesis of deoxyribonucleotides from the corresponding ribonucleotides.</text>
</comment>
<dbReference type="PANTHER" id="PTHR43371">
    <property type="entry name" value="VITAMIN B12-DEPENDENT RIBONUCLEOTIDE REDUCTASE"/>
    <property type="match status" value="1"/>
</dbReference>
<dbReference type="InterPro" id="IPR030934">
    <property type="entry name" value="Intein_C"/>
</dbReference>
<reference evidence="12 13" key="1">
    <citation type="journal article" date="2016" name="Environ. Microbiol.">
        <title>Genomic resolution of a cold subsurface aquifer community provides metabolic insights for novel microbes adapted to high CO concentrations.</title>
        <authorList>
            <person name="Probst A.J."/>
            <person name="Castelle C.J."/>
            <person name="Singh A."/>
            <person name="Brown C.T."/>
            <person name="Anantharaman K."/>
            <person name="Sharon I."/>
            <person name="Hug L.A."/>
            <person name="Burstein D."/>
            <person name="Emerson J.B."/>
            <person name="Thomas B.C."/>
            <person name="Banfield J.F."/>
        </authorList>
    </citation>
    <scope>NUCLEOTIDE SEQUENCE [LARGE SCALE GENOMIC DNA]</scope>
    <source>
        <strain evidence="12">CG2_30_44_31</strain>
    </source>
</reference>
<dbReference type="Pfam" id="PF00317">
    <property type="entry name" value="Ribonuc_red_lgN"/>
    <property type="match status" value="1"/>
</dbReference>
<dbReference type="Gene3D" id="2.170.16.10">
    <property type="entry name" value="Hedgehog/Intein (Hint) domain"/>
    <property type="match status" value="2"/>
</dbReference>
<comment type="catalytic activity">
    <reaction evidence="9 10">
        <text>a 2'-deoxyribonucleoside 5'-diphosphate + [thioredoxin]-disulfide + H2O = a ribonucleoside 5'-diphosphate + [thioredoxin]-dithiol</text>
        <dbReference type="Rhea" id="RHEA:23252"/>
        <dbReference type="Rhea" id="RHEA-COMP:10698"/>
        <dbReference type="Rhea" id="RHEA-COMP:10700"/>
        <dbReference type="ChEBI" id="CHEBI:15377"/>
        <dbReference type="ChEBI" id="CHEBI:29950"/>
        <dbReference type="ChEBI" id="CHEBI:50058"/>
        <dbReference type="ChEBI" id="CHEBI:57930"/>
        <dbReference type="ChEBI" id="CHEBI:73316"/>
        <dbReference type="EC" id="1.17.4.1"/>
    </reaction>
</comment>
<dbReference type="Gene3D" id="3.20.70.20">
    <property type="match status" value="2"/>
</dbReference>
<dbReference type="Gene3D" id="3.10.28.10">
    <property type="entry name" value="Homing endonucleases"/>
    <property type="match status" value="1"/>
</dbReference>
<dbReference type="InterPro" id="IPR004860">
    <property type="entry name" value="LAGLIDADG_dom"/>
</dbReference>
<dbReference type="InterPro" id="IPR036844">
    <property type="entry name" value="Hint_dom_sf"/>
</dbReference>
<evidence type="ECO:0000256" key="9">
    <source>
        <dbReference type="ARBA" id="ARBA00047754"/>
    </source>
</evidence>
<dbReference type="Proteomes" id="UP000183605">
    <property type="component" value="Unassembled WGS sequence"/>
</dbReference>
<dbReference type="InterPro" id="IPR050862">
    <property type="entry name" value="RdRp_reductase_class-2"/>
</dbReference>
<dbReference type="GO" id="GO:0031419">
    <property type="term" value="F:cobalamin binding"/>
    <property type="evidence" value="ECO:0007669"/>
    <property type="project" value="UniProtKB-KW"/>
</dbReference>
<sequence length="960" mass="108570">MKIIQPRQSPIALEITRKRYLMADSKGRIMETVGEMLWRVAKHIAKFEEDKKVAEAFYERMVTKKFVCSGKAMFEAGSPGGCGQLAACFVLPIEDSIDSIFKTLGEAAVIHKNNGGTGFNFSKIRPHGDKVKNVPHAASGPVDFIKAFSAALSKILQGAKRQGANIAILNADHPDIEEFIRMKTEDGTIKNFNISVGASDEFMKAVRLKKIWQLVNPRNKEAVKKIRADKLFDLICEYAWKTADPGMAFLDRLDRDNPTPTLGKIEATNPCITGDALVSTKHGLMEFAKIYEHYHNPGRMGLLVDQRVVGNQGMAIKQSLQVLCQGVKQVFELETKSGFHLKATGNHKVMTETGWKELVQIKPGERVLIQASAGQFSQNKHLPFEWNNKLTGRNGRKYHLSLPTRWSKELGVFLGWLVGDGFVRKKYAILAFGSKKLAEQKYFARLLQRWYPSTMIRQPTERTTQVVCHSQFVADYAMQFGVLAVKSAEKRVPKTIFTAPKETVIGFLQGLFGADGTIGFVKDKSSYMRLSSKSRLLLTDVQLLLLNLGIKARIYNRSRPPRRKLWELEISKDGVIKFLDEVGFLFDRHEEKIKKLRGKSYYSTRFSDEVLVVTPLGKEAVYDVVEPETHSFIANGFIVHNCGEIGLLPYESCNLGSINLSEHVKNEKRKTKNEKLEIDWEELRKTIRIGVRFLDNMIEVNNYPLEQVKRIVKDGNRRIGLGVMGLAHLFYKLQIPYNSEKAVKLSEKLAQFIRIEADKESERLGRERGNFGNYDVSIYAKSGKARRNCATTMIAPTGTISMFADCSSGIEPVFALTTTRRTFFEDSRKNSSTKEVIVNDPVYQEYKDRYEQKVFVTAHEIGWRWHVKIQAAWQKYFDNSVSKTINFPKEATVEEVKQAYLLAWKLGCKGMTIYRDGSKQDQVLNNPASAGQVCPECGYELIIKEGCSSCLNCGYSKCSL</sequence>
<accession>A0A1J5B7U4</accession>
<evidence type="ECO:0000256" key="8">
    <source>
        <dbReference type="ARBA" id="ARBA00023285"/>
    </source>
</evidence>
<keyword evidence="3" id="KW-0846">Cobalamin</keyword>
<evidence type="ECO:0000256" key="5">
    <source>
        <dbReference type="ARBA" id="ARBA00023000"/>
    </source>
</evidence>
<dbReference type="EMBL" id="MNXQ01000038">
    <property type="protein sequence ID" value="OIP03415.1"/>
    <property type="molecule type" value="Genomic_DNA"/>
</dbReference>
<dbReference type="SMART" id="SM00305">
    <property type="entry name" value="HintC"/>
    <property type="match status" value="1"/>
</dbReference>
<dbReference type="EC" id="1.17.4.1" evidence="2 10"/>
<comment type="similarity">
    <text evidence="10">Belongs to the ribonucleoside diphosphate reductase large chain family.</text>
</comment>
<comment type="caution">
    <text evidence="12">The sequence shown here is derived from an EMBL/GenBank/DDBJ whole genome shotgun (WGS) entry which is preliminary data.</text>
</comment>
<dbReference type="SUPFAM" id="SSF51294">
    <property type="entry name" value="Hedgehog/intein (Hint) domain"/>
    <property type="match status" value="1"/>
</dbReference>
<dbReference type="GO" id="GO:0004748">
    <property type="term" value="F:ribonucleoside-diphosphate reductase activity, thioredoxin disulfide as acceptor"/>
    <property type="evidence" value="ECO:0007669"/>
    <property type="project" value="UniProtKB-EC"/>
</dbReference>
<dbReference type="InterPro" id="IPR013509">
    <property type="entry name" value="RNR_lsu_N"/>
</dbReference>
<dbReference type="Pfam" id="PF14528">
    <property type="entry name" value="LAGLIDADG_3"/>
    <property type="match status" value="1"/>
</dbReference>
<dbReference type="UniPathway" id="UPA00326"/>
<evidence type="ECO:0000256" key="4">
    <source>
        <dbReference type="ARBA" id="ARBA00022813"/>
    </source>
</evidence>
<dbReference type="CDD" id="cd00081">
    <property type="entry name" value="Hint"/>
    <property type="match status" value="1"/>
</dbReference>
<dbReference type="PROSITE" id="PS50819">
    <property type="entry name" value="INTEIN_ENDONUCLEASE"/>
    <property type="match status" value="1"/>
</dbReference>
<dbReference type="NCBIfam" id="TIGR01443">
    <property type="entry name" value="intein_Cterm"/>
    <property type="match status" value="1"/>
</dbReference>
<keyword evidence="8" id="KW-0170">Cobalt</keyword>
<feature type="domain" description="DOD-type homing endonuclease" evidence="11">
    <location>
        <begin position="413"/>
        <end position="550"/>
    </location>
</feature>
<dbReference type="SUPFAM" id="SSF55608">
    <property type="entry name" value="Homing endonucleases"/>
    <property type="match status" value="1"/>
</dbReference>
<evidence type="ECO:0000259" key="11">
    <source>
        <dbReference type="PROSITE" id="PS50819"/>
    </source>
</evidence>
<gene>
    <name evidence="12" type="ORF">AUK18_02060</name>
</gene>
<dbReference type="InterPro" id="IPR027434">
    <property type="entry name" value="Homing_endonucl"/>
</dbReference>
<dbReference type="InterPro" id="IPR006142">
    <property type="entry name" value="INTEIN"/>
</dbReference>
<dbReference type="InterPro" id="IPR008926">
    <property type="entry name" value="RNR_R1-su_N"/>
</dbReference>
<keyword evidence="5" id="KW-0651">Protein splicing</keyword>
<evidence type="ECO:0000313" key="13">
    <source>
        <dbReference type="Proteomes" id="UP000183605"/>
    </source>
</evidence>
<dbReference type="InterPro" id="IPR003587">
    <property type="entry name" value="Hint_dom_N"/>
</dbReference>
<keyword evidence="6 10" id="KW-0560">Oxidoreductase</keyword>
<dbReference type="PROSITE" id="PS50817">
    <property type="entry name" value="INTEIN_N_TER"/>
    <property type="match status" value="1"/>
</dbReference>
<dbReference type="SUPFAM" id="SSF48168">
    <property type="entry name" value="R1 subunit of ribonucleotide reductase, N-terminal domain"/>
    <property type="match status" value="1"/>
</dbReference>
<protein>
    <recommendedName>
        <fullName evidence="2 10">Ribonucleoside-diphosphate reductase</fullName>
        <ecNumber evidence="2 10">1.17.4.1</ecNumber>
    </recommendedName>
</protein>